<organism evidence="1 2">
    <name type="scientific">Streblomastix strix</name>
    <dbReference type="NCBI Taxonomy" id="222440"/>
    <lineage>
        <taxon>Eukaryota</taxon>
        <taxon>Metamonada</taxon>
        <taxon>Preaxostyla</taxon>
        <taxon>Oxymonadida</taxon>
        <taxon>Streblomastigidae</taxon>
        <taxon>Streblomastix</taxon>
    </lineage>
</organism>
<protein>
    <submittedName>
        <fullName evidence="1">Uncharacterized protein</fullName>
    </submittedName>
</protein>
<reference evidence="1 2" key="1">
    <citation type="submission" date="2019-03" db="EMBL/GenBank/DDBJ databases">
        <title>Single cell metagenomics reveals metabolic interactions within the superorganism composed of flagellate Streblomastix strix and complex community of Bacteroidetes bacteria on its surface.</title>
        <authorList>
            <person name="Treitli S.C."/>
            <person name="Kolisko M."/>
            <person name="Husnik F."/>
            <person name="Keeling P."/>
            <person name="Hampl V."/>
        </authorList>
    </citation>
    <scope>NUCLEOTIDE SEQUENCE [LARGE SCALE GENOMIC DNA]</scope>
    <source>
        <strain evidence="1">ST1C</strain>
    </source>
</reference>
<dbReference type="EMBL" id="SNRW01022740">
    <property type="protein sequence ID" value="KAA6363571.1"/>
    <property type="molecule type" value="Genomic_DNA"/>
</dbReference>
<dbReference type="AlphaFoldDB" id="A0A5J4U0S0"/>
<proteinExistence type="predicted"/>
<dbReference type="Proteomes" id="UP000324800">
    <property type="component" value="Unassembled WGS sequence"/>
</dbReference>
<accession>A0A5J4U0S0</accession>
<evidence type="ECO:0000313" key="1">
    <source>
        <dbReference type="EMBL" id="KAA6363571.1"/>
    </source>
</evidence>
<gene>
    <name evidence="1" type="ORF">EZS28_040903</name>
</gene>
<name>A0A5J4U0S0_9EUKA</name>
<sequence>MIKLCSDASSFTELIKVGYVSALAMRLSTAGGIGDRQDIKIFHGLNNIFWFFYSLHRGRNNPLQQPLPLQPALCKTCKEQIVEEGAIEEIEAQLSNKQNEFSINKRATWIKGEQLNYYIDRSNAKPEWYQ</sequence>
<comment type="caution">
    <text evidence="1">The sequence shown here is derived from an EMBL/GenBank/DDBJ whole genome shotgun (WGS) entry which is preliminary data.</text>
</comment>
<evidence type="ECO:0000313" key="2">
    <source>
        <dbReference type="Proteomes" id="UP000324800"/>
    </source>
</evidence>